<dbReference type="GeneID" id="87874589"/>
<feature type="transmembrane region" description="Helical" evidence="1">
    <location>
        <begin position="59"/>
        <end position="81"/>
    </location>
</feature>
<name>A0AAJ0MSL3_9PEZI</name>
<evidence type="ECO:0000256" key="1">
    <source>
        <dbReference type="SAM" id="Phobius"/>
    </source>
</evidence>
<evidence type="ECO:0000313" key="3">
    <source>
        <dbReference type="Proteomes" id="UP001285908"/>
    </source>
</evidence>
<dbReference type="AlphaFoldDB" id="A0AAJ0MSL3"/>
<keyword evidence="1" id="KW-1133">Transmembrane helix</keyword>
<reference evidence="2 3" key="1">
    <citation type="journal article" date="2023" name="Mol. Phylogenet. Evol.">
        <title>Genome-scale phylogeny and comparative genomics of the fungal order Sordariales.</title>
        <authorList>
            <person name="Hensen N."/>
            <person name="Bonometti L."/>
            <person name="Westerberg I."/>
            <person name="Brannstrom I.O."/>
            <person name="Guillou S."/>
            <person name="Cros-Aarteil S."/>
            <person name="Calhoun S."/>
            <person name="Haridas S."/>
            <person name="Kuo A."/>
            <person name="Mondo S."/>
            <person name="Pangilinan J."/>
            <person name="Riley R."/>
            <person name="LaButti K."/>
            <person name="Andreopoulos B."/>
            <person name="Lipzen A."/>
            <person name="Chen C."/>
            <person name="Yan M."/>
            <person name="Daum C."/>
            <person name="Ng V."/>
            <person name="Clum A."/>
            <person name="Steindorff A."/>
            <person name="Ohm R.A."/>
            <person name="Martin F."/>
            <person name="Silar P."/>
            <person name="Natvig D.O."/>
            <person name="Lalanne C."/>
            <person name="Gautier V."/>
            <person name="Ament-Velasquez S.L."/>
            <person name="Kruys A."/>
            <person name="Hutchinson M.I."/>
            <person name="Powell A.J."/>
            <person name="Barry K."/>
            <person name="Miller A.N."/>
            <person name="Grigoriev I.V."/>
            <person name="Debuchy R."/>
            <person name="Gladieux P."/>
            <person name="Hiltunen Thoren M."/>
            <person name="Johannesson H."/>
        </authorList>
    </citation>
    <scope>NUCLEOTIDE SEQUENCE [LARGE SCALE GENOMIC DNA]</scope>
    <source>
        <strain evidence="2 3">FGSC 10403</strain>
    </source>
</reference>
<dbReference type="Proteomes" id="UP001285908">
    <property type="component" value="Unassembled WGS sequence"/>
</dbReference>
<feature type="transmembrane region" description="Helical" evidence="1">
    <location>
        <begin position="35"/>
        <end position="53"/>
    </location>
</feature>
<dbReference type="EMBL" id="JAULSX010000003">
    <property type="protein sequence ID" value="KAK3494426.1"/>
    <property type="molecule type" value="Genomic_DNA"/>
</dbReference>
<keyword evidence="1" id="KW-0812">Transmembrane</keyword>
<dbReference type="RefSeq" id="XP_062693855.1">
    <property type="nucleotide sequence ID" value="XM_062836967.1"/>
</dbReference>
<accession>A0AAJ0MSL3</accession>
<keyword evidence="1" id="KW-0472">Membrane</keyword>
<comment type="caution">
    <text evidence="2">The sequence shown here is derived from an EMBL/GenBank/DDBJ whole genome shotgun (WGS) entry which is preliminary data.</text>
</comment>
<organism evidence="2 3">
    <name type="scientific">Neurospora hispaniola</name>
    <dbReference type="NCBI Taxonomy" id="588809"/>
    <lineage>
        <taxon>Eukaryota</taxon>
        <taxon>Fungi</taxon>
        <taxon>Dikarya</taxon>
        <taxon>Ascomycota</taxon>
        <taxon>Pezizomycotina</taxon>
        <taxon>Sordariomycetes</taxon>
        <taxon>Sordariomycetidae</taxon>
        <taxon>Sordariales</taxon>
        <taxon>Sordariaceae</taxon>
        <taxon>Neurospora</taxon>
    </lineage>
</organism>
<sequence>MFFFCWVGFHSHRSGSLYEEGIITHVHHHYHHTKLVFCFALLCVMEAALLGIHSLSVPVMMLLTISPCFVLSLLWWFILLWTCL</sequence>
<gene>
    <name evidence="2" type="ORF">B0T23DRAFT_376538</name>
</gene>
<protein>
    <submittedName>
        <fullName evidence="2">Uncharacterized protein</fullName>
    </submittedName>
</protein>
<evidence type="ECO:0000313" key="2">
    <source>
        <dbReference type="EMBL" id="KAK3494426.1"/>
    </source>
</evidence>
<keyword evidence="3" id="KW-1185">Reference proteome</keyword>
<proteinExistence type="predicted"/>